<organism evidence="1 2">
    <name type="scientific">Rhododendron molle</name>
    <name type="common">Chinese azalea</name>
    <name type="synonym">Azalea mollis</name>
    <dbReference type="NCBI Taxonomy" id="49168"/>
    <lineage>
        <taxon>Eukaryota</taxon>
        <taxon>Viridiplantae</taxon>
        <taxon>Streptophyta</taxon>
        <taxon>Embryophyta</taxon>
        <taxon>Tracheophyta</taxon>
        <taxon>Spermatophyta</taxon>
        <taxon>Magnoliopsida</taxon>
        <taxon>eudicotyledons</taxon>
        <taxon>Gunneridae</taxon>
        <taxon>Pentapetalae</taxon>
        <taxon>asterids</taxon>
        <taxon>Ericales</taxon>
        <taxon>Ericaceae</taxon>
        <taxon>Ericoideae</taxon>
        <taxon>Rhodoreae</taxon>
        <taxon>Rhododendron</taxon>
    </lineage>
</organism>
<sequence>METILWCVGCQPVLTMQVGQAQDGGWDGQQTPDEARLVTPTARWLRILVDNISMGDRVRRYLTAFHFQWRFMYGVLQRFGSQPVVGRLAKRWTG</sequence>
<evidence type="ECO:0000313" key="1">
    <source>
        <dbReference type="EMBL" id="KAI8534243.1"/>
    </source>
</evidence>
<proteinExistence type="predicted"/>
<accession>A0ACC0LZL9</accession>
<comment type="caution">
    <text evidence="1">The sequence shown here is derived from an EMBL/GenBank/DDBJ whole genome shotgun (WGS) entry which is preliminary data.</text>
</comment>
<name>A0ACC0LZL9_RHOML</name>
<dbReference type="EMBL" id="CM046397">
    <property type="protein sequence ID" value="KAI8534243.1"/>
    <property type="molecule type" value="Genomic_DNA"/>
</dbReference>
<protein>
    <submittedName>
        <fullName evidence="1">Uncharacterized protein</fullName>
    </submittedName>
</protein>
<dbReference type="Proteomes" id="UP001062846">
    <property type="component" value="Chromosome 10"/>
</dbReference>
<gene>
    <name evidence="1" type="ORF">RHMOL_Rhmol10G0074600</name>
</gene>
<keyword evidence="2" id="KW-1185">Reference proteome</keyword>
<reference evidence="1" key="1">
    <citation type="submission" date="2022-02" db="EMBL/GenBank/DDBJ databases">
        <title>Plant Genome Project.</title>
        <authorList>
            <person name="Zhang R.-G."/>
        </authorList>
    </citation>
    <scope>NUCLEOTIDE SEQUENCE</scope>
    <source>
        <strain evidence="1">AT1</strain>
    </source>
</reference>
<evidence type="ECO:0000313" key="2">
    <source>
        <dbReference type="Proteomes" id="UP001062846"/>
    </source>
</evidence>